<dbReference type="Pfam" id="PF00793">
    <property type="entry name" value="DAHP_synth_1"/>
    <property type="match status" value="1"/>
</dbReference>
<dbReference type="InterPro" id="IPR052899">
    <property type="entry name" value="Class-I_DAHP_synthase"/>
</dbReference>
<dbReference type="GO" id="GO:0016832">
    <property type="term" value="F:aldehyde-lyase activity"/>
    <property type="evidence" value="ECO:0007669"/>
    <property type="project" value="InterPro"/>
</dbReference>
<dbReference type="Gene3D" id="3.20.20.70">
    <property type="entry name" value="Aldolase class I"/>
    <property type="match status" value="1"/>
</dbReference>
<dbReference type="PATRIC" id="fig|1423733.4.peg.3084"/>
<keyword evidence="1" id="KW-0808">Transferase</keyword>
<dbReference type="GO" id="GO:0016740">
    <property type="term" value="F:transferase activity"/>
    <property type="evidence" value="ECO:0007669"/>
    <property type="project" value="UniProtKB-KW"/>
</dbReference>
<dbReference type="PANTHER" id="PTHR43018:SF2">
    <property type="entry name" value="PHOSPHO-2-DEHYDRO-3-DEOXYHEPTONATE ALDOLASE"/>
    <property type="match status" value="1"/>
</dbReference>
<dbReference type="AlphaFoldDB" id="A0A0R2BFF7"/>
<comment type="caution">
    <text evidence="3">The sequence shown here is derived from an EMBL/GenBank/DDBJ whole genome shotgun (WGS) entry which is preliminary data.</text>
</comment>
<evidence type="ECO:0000313" key="4">
    <source>
        <dbReference type="Proteomes" id="UP000051845"/>
    </source>
</evidence>
<dbReference type="STRING" id="33960.TY91_01825"/>
<proteinExistence type="predicted"/>
<evidence type="ECO:0000259" key="2">
    <source>
        <dbReference type="Pfam" id="PF00793"/>
    </source>
</evidence>
<dbReference type="Proteomes" id="UP000051845">
    <property type="component" value="Unassembled WGS sequence"/>
</dbReference>
<evidence type="ECO:0000256" key="1">
    <source>
        <dbReference type="ARBA" id="ARBA00022679"/>
    </source>
</evidence>
<dbReference type="GO" id="GO:0009073">
    <property type="term" value="P:aromatic amino acid family biosynthetic process"/>
    <property type="evidence" value="ECO:0007669"/>
    <property type="project" value="InterPro"/>
</dbReference>
<reference evidence="3 4" key="1">
    <citation type="journal article" date="2015" name="Genome Announc.">
        <title>Expanding the biotechnology potential of lactobacilli through comparative genomics of 213 strains and associated genera.</title>
        <authorList>
            <person name="Sun Z."/>
            <person name="Harris H.M."/>
            <person name="McCann A."/>
            <person name="Guo C."/>
            <person name="Argimon S."/>
            <person name="Zhang W."/>
            <person name="Yang X."/>
            <person name="Jeffery I.B."/>
            <person name="Cooney J.C."/>
            <person name="Kagawa T.F."/>
            <person name="Liu W."/>
            <person name="Song Y."/>
            <person name="Salvetti E."/>
            <person name="Wrobel A."/>
            <person name="Rasinkangas P."/>
            <person name="Parkhill J."/>
            <person name="Rea M.C."/>
            <person name="O'Sullivan O."/>
            <person name="Ritari J."/>
            <person name="Douillard F.P."/>
            <person name="Paul Ross R."/>
            <person name="Yang R."/>
            <person name="Briner A.E."/>
            <person name="Felis G.E."/>
            <person name="de Vos W.M."/>
            <person name="Barrangou R."/>
            <person name="Klaenhammer T.R."/>
            <person name="Caufield P.W."/>
            <person name="Cui Y."/>
            <person name="Zhang H."/>
            <person name="O'Toole P.W."/>
        </authorList>
    </citation>
    <scope>NUCLEOTIDE SEQUENCE [LARGE SCALE GENOMIC DNA]</scope>
    <source>
        <strain evidence="3 4">DSM 20515</strain>
    </source>
</reference>
<feature type="domain" description="DAHP synthetase I/KDSA" evidence="2">
    <location>
        <begin position="76"/>
        <end position="319"/>
    </location>
</feature>
<dbReference type="InterPro" id="IPR006218">
    <property type="entry name" value="DAHP1/KDSA"/>
</dbReference>
<dbReference type="EMBL" id="AYYR01000009">
    <property type="protein sequence ID" value="KRM77600.1"/>
    <property type="molecule type" value="Genomic_DNA"/>
</dbReference>
<evidence type="ECO:0000313" key="3">
    <source>
        <dbReference type="EMBL" id="KRM77600.1"/>
    </source>
</evidence>
<organism evidence="3 4">
    <name type="scientific">Secundilactobacillus collinoides DSM 20515 = JCM 1123</name>
    <dbReference type="NCBI Taxonomy" id="1423733"/>
    <lineage>
        <taxon>Bacteria</taxon>
        <taxon>Bacillati</taxon>
        <taxon>Bacillota</taxon>
        <taxon>Bacilli</taxon>
        <taxon>Lactobacillales</taxon>
        <taxon>Lactobacillaceae</taxon>
        <taxon>Secundilactobacillus</taxon>
    </lineage>
</organism>
<sequence>MIIVLKPDQESVATELQHHFGDHHDVFVHDNRIAIAGISEDELLGSEKAAVAELINDEPKAVQGSRQFHPEDTIIHTKHSTIGGDNFTLMAGPCSVESQAHVLKMARVAKENGATVLRGGAFKPRTSPYSFQGLGEDGLKYLRHAADEYGLDVLTEVMDDEHVGMVAKYTDIFQIGARNMQNFSLLKTVGETDIPVMLKRGMSATVDDVLNAAEYIAAGGNHNIMITERGIRTFDNKYTRNTMDAGTVPVLQKLTHYPVIIDPSHAAGHTEFVTPLALAGTTAGASGLVVEIHDDPAHAFSDGAQALKPDEFKDLAEKAIAVHDLLFGMDEEETETEPQTRH</sequence>
<accession>A0A0R2BFF7</accession>
<dbReference type="PANTHER" id="PTHR43018">
    <property type="entry name" value="PHOSPHO-2-DEHYDRO-3-DEOXYHEPTONATE ALDOLASE"/>
    <property type="match status" value="1"/>
</dbReference>
<protein>
    <submittedName>
        <fullName evidence="3">3-deoxy-7-phosphoheptulonate synthase</fullName>
    </submittedName>
</protein>
<dbReference type="NCBIfam" id="NF009239">
    <property type="entry name" value="PRK12595.1"/>
    <property type="match status" value="1"/>
</dbReference>
<dbReference type="NCBIfam" id="NF006421">
    <property type="entry name" value="PRK08673.1"/>
    <property type="match status" value="1"/>
</dbReference>
<dbReference type="InterPro" id="IPR013785">
    <property type="entry name" value="Aldolase_TIM"/>
</dbReference>
<gene>
    <name evidence="3" type="ORF">FC82_GL002958</name>
</gene>
<dbReference type="InterPro" id="IPR006268">
    <property type="entry name" value="DAHP_syn_2"/>
</dbReference>
<dbReference type="RefSeq" id="WP_056996005.1">
    <property type="nucleotide sequence ID" value="NZ_AYYR01000009.1"/>
</dbReference>
<dbReference type="NCBIfam" id="TIGR01361">
    <property type="entry name" value="DAHP_synth_Bsub"/>
    <property type="match status" value="1"/>
</dbReference>
<dbReference type="SUPFAM" id="SSF51569">
    <property type="entry name" value="Aldolase"/>
    <property type="match status" value="1"/>
</dbReference>
<name>A0A0R2BFF7_SECCO</name>